<evidence type="ECO:0000259" key="5">
    <source>
        <dbReference type="PROSITE" id="PS51898"/>
    </source>
</evidence>
<dbReference type="InterPro" id="IPR050808">
    <property type="entry name" value="Phage_Integrase"/>
</dbReference>
<accession>A0ABT9JGY1</accession>
<evidence type="ECO:0000313" key="6">
    <source>
        <dbReference type="EMBL" id="MDP5308880.1"/>
    </source>
</evidence>
<keyword evidence="4" id="KW-0233">DNA recombination</keyword>
<evidence type="ECO:0000256" key="4">
    <source>
        <dbReference type="ARBA" id="ARBA00023172"/>
    </source>
</evidence>
<proteinExistence type="inferred from homology"/>
<dbReference type="EMBL" id="JAVAMQ010000025">
    <property type="protein sequence ID" value="MDP5308880.1"/>
    <property type="molecule type" value="Genomic_DNA"/>
</dbReference>
<dbReference type="Proteomes" id="UP001224997">
    <property type="component" value="Unassembled WGS sequence"/>
</dbReference>
<name>A0ABT9JGY1_9RHOB</name>
<dbReference type="SUPFAM" id="SSF56349">
    <property type="entry name" value="DNA breaking-rejoining enzymes"/>
    <property type="match status" value="1"/>
</dbReference>
<gene>
    <name evidence="6" type="ORF">Q5Y72_17495</name>
</gene>
<dbReference type="PANTHER" id="PTHR30629:SF2">
    <property type="entry name" value="PROPHAGE INTEGRASE INTS-RELATED"/>
    <property type="match status" value="1"/>
</dbReference>
<dbReference type="Gene3D" id="1.10.443.10">
    <property type="entry name" value="Intergrase catalytic core"/>
    <property type="match status" value="1"/>
</dbReference>
<evidence type="ECO:0000256" key="3">
    <source>
        <dbReference type="ARBA" id="ARBA00023125"/>
    </source>
</evidence>
<dbReference type="PROSITE" id="PS51898">
    <property type="entry name" value="TYR_RECOMBINASE"/>
    <property type="match status" value="1"/>
</dbReference>
<dbReference type="PANTHER" id="PTHR30629">
    <property type="entry name" value="PROPHAGE INTEGRASE"/>
    <property type="match status" value="1"/>
</dbReference>
<dbReference type="InterPro" id="IPR010998">
    <property type="entry name" value="Integrase_recombinase_N"/>
</dbReference>
<reference evidence="6 7" key="1">
    <citation type="submission" date="2023-08" db="EMBL/GenBank/DDBJ databases">
        <authorList>
            <person name="Park J.-S."/>
        </authorList>
    </citation>
    <scope>NUCLEOTIDE SEQUENCE [LARGE SCALE GENOMIC DNA]</scope>
    <source>
        <strain evidence="6 7">2205BS29-5</strain>
    </source>
</reference>
<sequence>MSVIRVKGFKIFRDKKPPFKERCYHRATGHKIDLDAAPLGSAAFFAECERIRALTEAVKAKEPKAGTLGGLIAAYYRTEHFSDTLSDRTRKDYRKVADYLAPIMDTPAHRLDTPLITAIHDKATSKLGWRQANMLRTFLFEVFRYCIPKGLIATNPAGAVIPKPRPKSRRRANRPWTVDELDVVLSLAPPHIRVAVALMANTGLDPSDALNLRRDKIKDGVIWANRGKTGREVALPITGRLRAALDAAPPHDALTVLASTKGKPWTYDGFATVWHRWRAKQVEAGTLSADLTLKGLRHTVGTILREGGMNLRQIADFLGQSEEAMAAWYSRDADLAERNRIAADLLDSEIERRTKVVKPFPKTVKPDERSKA</sequence>
<dbReference type="InterPro" id="IPR011010">
    <property type="entry name" value="DNA_brk_join_enz"/>
</dbReference>
<keyword evidence="2" id="KW-0229">DNA integration</keyword>
<protein>
    <submittedName>
        <fullName evidence="6">Tyrosine-type recombinase/integrase</fullName>
    </submittedName>
</protein>
<comment type="caution">
    <text evidence="6">The sequence shown here is derived from an EMBL/GenBank/DDBJ whole genome shotgun (WGS) entry which is preliminary data.</text>
</comment>
<dbReference type="Pfam" id="PF00589">
    <property type="entry name" value="Phage_integrase"/>
    <property type="match status" value="1"/>
</dbReference>
<dbReference type="InterPro" id="IPR002104">
    <property type="entry name" value="Integrase_catalytic"/>
</dbReference>
<keyword evidence="3" id="KW-0238">DNA-binding</keyword>
<dbReference type="Gene3D" id="1.10.150.130">
    <property type="match status" value="1"/>
</dbReference>
<evidence type="ECO:0000313" key="7">
    <source>
        <dbReference type="Proteomes" id="UP001224997"/>
    </source>
</evidence>
<feature type="domain" description="Tyr recombinase" evidence="5">
    <location>
        <begin position="171"/>
        <end position="344"/>
    </location>
</feature>
<evidence type="ECO:0000256" key="1">
    <source>
        <dbReference type="ARBA" id="ARBA00008857"/>
    </source>
</evidence>
<keyword evidence="7" id="KW-1185">Reference proteome</keyword>
<dbReference type="InterPro" id="IPR013762">
    <property type="entry name" value="Integrase-like_cat_sf"/>
</dbReference>
<dbReference type="RefSeq" id="WP_305964713.1">
    <property type="nucleotide sequence ID" value="NZ_JAVAMQ010000025.1"/>
</dbReference>
<comment type="similarity">
    <text evidence="1">Belongs to the 'phage' integrase family.</text>
</comment>
<evidence type="ECO:0000256" key="2">
    <source>
        <dbReference type="ARBA" id="ARBA00022908"/>
    </source>
</evidence>
<organism evidence="6 7">
    <name type="scientific">Paracoccus spongiarum</name>
    <dbReference type="NCBI Taxonomy" id="3064387"/>
    <lineage>
        <taxon>Bacteria</taxon>
        <taxon>Pseudomonadati</taxon>
        <taxon>Pseudomonadota</taxon>
        <taxon>Alphaproteobacteria</taxon>
        <taxon>Rhodobacterales</taxon>
        <taxon>Paracoccaceae</taxon>
        <taxon>Paracoccus</taxon>
    </lineage>
</organism>